<dbReference type="OrthoDB" id="9792152at2"/>
<gene>
    <name evidence="4" type="ORF">SAMN05216324_12528</name>
</gene>
<dbReference type="SUPFAM" id="SSF55486">
    <property type="entry name" value="Metalloproteases ('zincins'), catalytic domain"/>
    <property type="match status" value="1"/>
</dbReference>
<dbReference type="EMBL" id="FPKW01000025">
    <property type="protein sequence ID" value="SFZ96751.1"/>
    <property type="molecule type" value="Genomic_DNA"/>
</dbReference>
<feature type="signal peptide" evidence="2">
    <location>
        <begin position="1"/>
        <end position="19"/>
    </location>
</feature>
<dbReference type="Pfam" id="PF00041">
    <property type="entry name" value="fn3"/>
    <property type="match status" value="1"/>
</dbReference>
<dbReference type="InterPro" id="IPR024079">
    <property type="entry name" value="MetalloPept_cat_dom_sf"/>
</dbReference>
<evidence type="ECO:0000313" key="4">
    <source>
        <dbReference type="EMBL" id="SFZ96751.1"/>
    </source>
</evidence>
<feature type="domain" description="Fibronectin type-III" evidence="3">
    <location>
        <begin position="670"/>
        <end position="755"/>
    </location>
</feature>
<evidence type="ECO:0000256" key="2">
    <source>
        <dbReference type="SAM" id="SignalP"/>
    </source>
</evidence>
<keyword evidence="5" id="KW-1185">Reference proteome</keyword>
<accession>A0A1K2IWJ7</accession>
<dbReference type="Pfam" id="PF13583">
    <property type="entry name" value="Reprolysin_4"/>
    <property type="match status" value="1"/>
</dbReference>
<dbReference type="Gene3D" id="3.40.390.10">
    <property type="entry name" value="Collagenase (Catalytic Domain)"/>
    <property type="match status" value="1"/>
</dbReference>
<evidence type="ECO:0000313" key="5">
    <source>
        <dbReference type="Proteomes" id="UP000182034"/>
    </source>
</evidence>
<dbReference type="Pfam" id="PF20009">
    <property type="entry name" value="GEVED"/>
    <property type="match status" value="1"/>
</dbReference>
<dbReference type="Pfam" id="PF18962">
    <property type="entry name" value="Por_Secre_tail"/>
    <property type="match status" value="1"/>
</dbReference>
<feature type="chain" id="PRO_5012521112" evidence="2">
    <location>
        <begin position="20"/>
        <end position="994"/>
    </location>
</feature>
<reference evidence="5" key="1">
    <citation type="submission" date="2016-10" db="EMBL/GenBank/DDBJ databases">
        <authorList>
            <person name="Varghese N."/>
            <person name="Submissions S."/>
        </authorList>
    </citation>
    <scope>NUCLEOTIDE SEQUENCE [LARGE SCALE GENOMIC DNA]</scope>
    <source>
        <strain evidence="5">SUR2</strain>
    </source>
</reference>
<protein>
    <submittedName>
        <fullName evidence="4">Por secretion system C-terminal sorting domain-containing protein</fullName>
    </submittedName>
</protein>
<organism evidence="4 5">
    <name type="scientific">Chryseobacterium limigenitum</name>
    <dbReference type="NCBI Taxonomy" id="1612149"/>
    <lineage>
        <taxon>Bacteria</taxon>
        <taxon>Pseudomonadati</taxon>
        <taxon>Bacteroidota</taxon>
        <taxon>Flavobacteriia</taxon>
        <taxon>Flavobacteriales</taxon>
        <taxon>Weeksellaceae</taxon>
        <taxon>Chryseobacterium group</taxon>
        <taxon>Chryseobacterium</taxon>
    </lineage>
</organism>
<dbReference type="STRING" id="1612149.SAMN05216324_12528"/>
<name>A0A1K2IWJ7_9FLAO</name>
<dbReference type="SUPFAM" id="SSF49265">
    <property type="entry name" value="Fibronectin type III"/>
    <property type="match status" value="1"/>
</dbReference>
<evidence type="ECO:0000256" key="1">
    <source>
        <dbReference type="ARBA" id="ARBA00022729"/>
    </source>
</evidence>
<dbReference type="InterPro" id="IPR013783">
    <property type="entry name" value="Ig-like_fold"/>
</dbReference>
<keyword evidence="1 2" id="KW-0732">Signal</keyword>
<dbReference type="PROSITE" id="PS50853">
    <property type="entry name" value="FN3"/>
    <property type="match status" value="1"/>
</dbReference>
<dbReference type="NCBIfam" id="TIGR04183">
    <property type="entry name" value="Por_Secre_tail"/>
    <property type="match status" value="1"/>
</dbReference>
<dbReference type="InterPro" id="IPR003961">
    <property type="entry name" value="FN3_dom"/>
</dbReference>
<dbReference type="SMART" id="SM00060">
    <property type="entry name" value="FN3"/>
    <property type="match status" value="1"/>
</dbReference>
<dbReference type="Proteomes" id="UP000182034">
    <property type="component" value="Unassembled WGS sequence"/>
</dbReference>
<sequence>MKKLLTILFCSLVGGSAFAQWTPTTYKRGTEIKYALVNYYKLDINAIKEKLKNAQESGPNAKPVEISLPTLNGKIEKFAVYSSPVVVKSLADKYQLGSYVGVGVDDPSKYLRFSLSGNDFQSMVMNDGNYEFIEPQNADKTVYAVHPKTSKTGGTGKGFFCSTTENPAEVAQINQMLEQGKSFANQPTDFSKMSDKKFRTMRLVMSVTGEYTQKFGGTVAGALTQINATMTRVNGVFEKDFALRLILQDFPNVIYTNGSTDPYSIPSVGTASANASNANGWNVQLQQTLSVNVGSANYDIGHLLGDSGGGGNAGCIGCVCIDPTGTPATSLSKQKGSGFTSPGDGVPQGDNFDIDYVAHEMGHQLGGNHTFSHGLESAGVNVEPGSGSTIMGYAGITGSTTDVQPHSDAYFHKASISQIQANLISKTCDIETSISNNAPVITPLTAYSIPKGTAFVLTAAATDAENNPMTYTWEEVDNASVTINKTNLGTTTTGASFRSFTPTASPTRYFPKLSSVLAGVLDNSNNGWESVSMVPRTTNFTVTVRDNNPDPAQQQSQFAQQTITVGNDGPFKVNTQYANVNVATPIEWDVANTTAAPYNVANVKIDYTTDNGTTWTVLSASTANDGSESFTFPSSMSGQVIKLRVSSIGNVFYAVKSVTVVAFAPCDGTAPVGITTSNITAYGATVSWTPISNATYMIRYRKVGQTAWVETTSTSPTVTLAGLTDATSYEIQIAAVCSGTPGAYSASVNFTTSSISYCAASSVTAANLFISNVTVANLNNTSGGATYTNFTTNPALQVNLVKGVSNTMTITANIPAYNLAMVFIDYNRDGTFDASERVMNFPVTNVASFTGSFTVPSTAIEGQTLRMRVLFGYAGSGNAGLNGPASWVCGAGTNFNDGEVEDYNVVVASTLGTSDVANPKDGIQIYPNPVSDVLNVTKVSDKATFKIYSVAGQLVNSGNINSGKINVSELVKGGYVITIEEKGKDLFKSKFIKK</sequence>
<dbReference type="InterPro" id="IPR045474">
    <property type="entry name" value="GEVED"/>
</dbReference>
<dbReference type="Gene3D" id="2.60.40.10">
    <property type="entry name" value="Immunoglobulins"/>
    <property type="match status" value="1"/>
</dbReference>
<dbReference type="InterPro" id="IPR036116">
    <property type="entry name" value="FN3_sf"/>
</dbReference>
<dbReference type="AlphaFoldDB" id="A0A1K2IWJ7"/>
<proteinExistence type="predicted"/>
<evidence type="ECO:0000259" key="3">
    <source>
        <dbReference type="PROSITE" id="PS50853"/>
    </source>
</evidence>
<dbReference type="RefSeq" id="WP_072412637.1">
    <property type="nucleotide sequence ID" value="NZ_FPKW01000025.1"/>
</dbReference>
<dbReference type="CDD" id="cd00063">
    <property type="entry name" value="FN3"/>
    <property type="match status" value="1"/>
</dbReference>
<dbReference type="GO" id="GO:0008237">
    <property type="term" value="F:metallopeptidase activity"/>
    <property type="evidence" value="ECO:0007669"/>
    <property type="project" value="InterPro"/>
</dbReference>
<dbReference type="InterPro" id="IPR026444">
    <property type="entry name" value="Secre_tail"/>
</dbReference>